<dbReference type="NCBIfam" id="TIGR03164">
    <property type="entry name" value="UHCUDC"/>
    <property type="match status" value="1"/>
</dbReference>
<gene>
    <name evidence="8" type="primary">uraD</name>
    <name evidence="8" type="ORF">PTI45_00902</name>
</gene>
<evidence type="ECO:0000259" key="7">
    <source>
        <dbReference type="Pfam" id="PF09349"/>
    </source>
</evidence>
<evidence type="ECO:0000256" key="4">
    <source>
        <dbReference type="ARBA" id="ARBA00022631"/>
    </source>
</evidence>
<dbReference type="InterPro" id="IPR036778">
    <property type="entry name" value="OHCU_decarboxylase_sf"/>
</dbReference>
<dbReference type="Pfam" id="PF09349">
    <property type="entry name" value="OHCU_decarbox"/>
    <property type="match status" value="1"/>
</dbReference>
<keyword evidence="5" id="KW-0210">Decarboxylase</keyword>
<dbReference type="AlphaFoldDB" id="A0A1E3L7L9"/>
<evidence type="ECO:0000313" key="9">
    <source>
        <dbReference type="Proteomes" id="UP000094578"/>
    </source>
</evidence>
<comment type="catalytic activity">
    <reaction evidence="1">
        <text>5-hydroxy-2-oxo-4-ureido-2,5-dihydro-1H-imidazole-5-carboxylate + H(+) = (S)-allantoin + CO2</text>
        <dbReference type="Rhea" id="RHEA:26301"/>
        <dbReference type="ChEBI" id="CHEBI:15378"/>
        <dbReference type="ChEBI" id="CHEBI:15678"/>
        <dbReference type="ChEBI" id="CHEBI:16526"/>
        <dbReference type="ChEBI" id="CHEBI:58639"/>
        <dbReference type="EC" id="4.1.1.97"/>
    </reaction>
</comment>
<name>A0A1E3L7L9_9BACL</name>
<dbReference type="GO" id="GO:0019628">
    <property type="term" value="P:urate catabolic process"/>
    <property type="evidence" value="ECO:0007669"/>
    <property type="project" value="UniProtKB-UniPathway"/>
</dbReference>
<comment type="caution">
    <text evidence="8">The sequence shown here is derived from an EMBL/GenBank/DDBJ whole genome shotgun (WGS) entry which is preliminary data.</text>
</comment>
<dbReference type="GO" id="GO:0051997">
    <property type="term" value="F:2-oxo-4-hydroxy-4-carboxy-5-ureidoimidazoline decarboxylase activity"/>
    <property type="evidence" value="ECO:0007669"/>
    <property type="project" value="UniProtKB-EC"/>
</dbReference>
<feature type="domain" description="Oxo-4-hydroxy-4-carboxy-5-ureidoimidazoline decarboxylase" evidence="7">
    <location>
        <begin position="12"/>
        <end position="161"/>
    </location>
</feature>
<dbReference type="PANTHER" id="PTHR43466:SF1">
    <property type="entry name" value="2-OXO-4-HYDROXY-4-CARBOXY-5-UREIDOIMIDAZOLINE DECARBOXYLASE-RELATED"/>
    <property type="match status" value="1"/>
</dbReference>
<evidence type="ECO:0000256" key="3">
    <source>
        <dbReference type="ARBA" id="ARBA00012257"/>
    </source>
</evidence>
<dbReference type="EC" id="4.1.1.97" evidence="3"/>
<dbReference type="InterPro" id="IPR018020">
    <property type="entry name" value="OHCU_decarboxylase"/>
</dbReference>
<evidence type="ECO:0000256" key="1">
    <source>
        <dbReference type="ARBA" id="ARBA00001163"/>
    </source>
</evidence>
<dbReference type="InterPro" id="IPR017580">
    <property type="entry name" value="OHCU_decarboxylase-1"/>
</dbReference>
<dbReference type="SUPFAM" id="SSF158694">
    <property type="entry name" value="UraD-Like"/>
    <property type="match status" value="1"/>
</dbReference>
<dbReference type="STRING" id="1886670.PTI45_00902"/>
<evidence type="ECO:0000256" key="6">
    <source>
        <dbReference type="ARBA" id="ARBA00023239"/>
    </source>
</evidence>
<reference evidence="8 9" key="1">
    <citation type="submission" date="2016-08" db="EMBL/GenBank/DDBJ databases">
        <title>Genome sequencing of Paenibacillus sp. TI45-13ar, isolated from Korean traditional nuruk.</title>
        <authorList>
            <person name="Kim S.-J."/>
        </authorList>
    </citation>
    <scope>NUCLEOTIDE SEQUENCE [LARGE SCALE GENOMIC DNA]</scope>
    <source>
        <strain evidence="8 9">TI45-13ar</strain>
    </source>
</reference>
<evidence type="ECO:0000256" key="5">
    <source>
        <dbReference type="ARBA" id="ARBA00022793"/>
    </source>
</evidence>
<evidence type="ECO:0000256" key="2">
    <source>
        <dbReference type="ARBA" id="ARBA00004754"/>
    </source>
</evidence>
<proteinExistence type="predicted"/>
<evidence type="ECO:0000313" key="8">
    <source>
        <dbReference type="EMBL" id="ODP29748.1"/>
    </source>
</evidence>
<dbReference type="GO" id="GO:0000255">
    <property type="term" value="P:allantoin metabolic process"/>
    <property type="evidence" value="ECO:0007669"/>
    <property type="project" value="InterPro"/>
</dbReference>
<protein>
    <recommendedName>
        <fullName evidence="3">2-oxo-4-hydroxy-4-carboxy-5-ureidoimidazoline decarboxylase</fullName>
        <ecNumber evidence="3">4.1.1.97</ecNumber>
    </recommendedName>
</protein>
<accession>A0A1E3L7L9</accession>
<dbReference type="PANTHER" id="PTHR43466">
    <property type="entry name" value="2-OXO-4-HYDROXY-4-CARBOXY-5-UREIDOIMIDAZOLINE DECARBOXYLASE-RELATED"/>
    <property type="match status" value="1"/>
</dbReference>
<keyword evidence="9" id="KW-1185">Reference proteome</keyword>
<dbReference type="RefSeq" id="WP_175425118.1">
    <property type="nucleotide sequence ID" value="NZ_MDER01000029.1"/>
</dbReference>
<dbReference type="EMBL" id="MDER01000029">
    <property type="protein sequence ID" value="ODP29748.1"/>
    <property type="molecule type" value="Genomic_DNA"/>
</dbReference>
<dbReference type="Proteomes" id="UP000094578">
    <property type="component" value="Unassembled WGS sequence"/>
</dbReference>
<organism evidence="8 9">
    <name type="scientific">Paenibacillus nuruki</name>
    <dbReference type="NCBI Taxonomy" id="1886670"/>
    <lineage>
        <taxon>Bacteria</taxon>
        <taxon>Bacillati</taxon>
        <taxon>Bacillota</taxon>
        <taxon>Bacilli</taxon>
        <taxon>Bacillales</taxon>
        <taxon>Paenibacillaceae</taxon>
        <taxon>Paenibacillus</taxon>
    </lineage>
</organism>
<sequence>MEMTQKPWQLWSKEEFLQQFGGLYEHSAWITEQAWEHQPFNNLQDMLNTMKNIVAESSQETQLTLLRQHPDLGTKIEMSEHSQSEQAGAGLTGLSAEQFEQLAELNRNYTEQYQFPFILAVKGKSTDQILESMRQRTGRSATEEFQTALGQVHTIAGLRLQMWAEERNLYRKQVE</sequence>
<dbReference type="Gene3D" id="1.10.3330.10">
    <property type="entry name" value="Oxo-4-hydroxy-4-carboxy-5-ureidoimidazoline decarboxylase"/>
    <property type="match status" value="1"/>
</dbReference>
<keyword evidence="4" id="KW-0659">Purine metabolism</keyword>
<dbReference type="GO" id="GO:0006144">
    <property type="term" value="P:purine nucleobase metabolic process"/>
    <property type="evidence" value="ECO:0007669"/>
    <property type="project" value="UniProtKB-KW"/>
</dbReference>
<comment type="pathway">
    <text evidence="2">Purine metabolism; urate degradation; (S)-allantoin from urate: step 3/3.</text>
</comment>
<keyword evidence="6 8" id="KW-0456">Lyase</keyword>
<dbReference type="UniPathway" id="UPA00394">
    <property type="reaction ID" value="UER00652"/>
</dbReference>